<dbReference type="AlphaFoldDB" id="A0A1U7CSS4"/>
<feature type="signal peptide" evidence="2">
    <location>
        <begin position="1"/>
        <end position="23"/>
    </location>
</feature>
<dbReference type="STRING" id="1387353.BSF38_03514"/>
<dbReference type="InterPro" id="IPR008969">
    <property type="entry name" value="CarboxyPept-like_regulatory"/>
</dbReference>
<dbReference type="EMBL" id="CP019082">
    <property type="protein sequence ID" value="APW61982.1"/>
    <property type="molecule type" value="Genomic_DNA"/>
</dbReference>
<evidence type="ECO:0000256" key="2">
    <source>
        <dbReference type="SAM" id="SignalP"/>
    </source>
</evidence>
<dbReference type="SUPFAM" id="SSF49464">
    <property type="entry name" value="Carboxypeptidase regulatory domain-like"/>
    <property type="match status" value="1"/>
</dbReference>
<gene>
    <name evidence="3" type="ORF">BSF38_03514</name>
</gene>
<feature type="chain" id="PRO_5012979188" description="Carboxypeptidase regulatory-like domain-containing protein" evidence="2">
    <location>
        <begin position="24"/>
        <end position="896"/>
    </location>
</feature>
<reference evidence="4" key="1">
    <citation type="submission" date="2016-12" db="EMBL/GenBank/DDBJ databases">
        <title>Comparative genomics of four Isosphaeraceae planctomycetes: a common pool of plasmids and glycoside hydrolase genes.</title>
        <authorList>
            <person name="Ivanova A."/>
        </authorList>
    </citation>
    <scope>NUCLEOTIDE SEQUENCE [LARGE SCALE GENOMIC DNA]</scope>
    <source>
        <strain evidence="4">PX4</strain>
    </source>
</reference>
<evidence type="ECO:0000313" key="4">
    <source>
        <dbReference type="Proteomes" id="UP000186309"/>
    </source>
</evidence>
<proteinExistence type="predicted"/>
<feature type="region of interest" description="Disordered" evidence="1">
    <location>
        <begin position="855"/>
        <end position="896"/>
    </location>
</feature>
<dbReference type="OrthoDB" id="291637at2"/>
<feature type="region of interest" description="Disordered" evidence="1">
    <location>
        <begin position="373"/>
        <end position="394"/>
    </location>
</feature>
<accession>A0A1U7CSS4</accession>
<keyword evidence="4" id="KW-1185">Reference proteome</keyword>
<evidence type="ECO:0008006" key="5">
    <source>
        <dbReference type="Google" id="ProtNLM"/>
    </source>
</evidence>
<evidence type="ECO:0000256" key="1">
    <source>
        <dbReference type="SAM" id="MobiDB-lite"/>
    </source>
</evidence>
<organism evidence="3 4">
    <name type="scientific">Paludisphaera borealis</name>
    <dbReference type="NCBI Taxonomy" id="1387353"/>
    <lineage>
        <taxon>Bacteria</taxon>
        <taxon>Pseudomonadati</taxon>
        <taxon>Planctomycetota</taxon>
        <taxon>Planctomycetia</taxon>
        <taxon>Isosphaerales</taxon>
        <taxon>Isosphaeraceae</taxon>
        <taxon>Paludisphaera</taxon>
    </lineage>
</organism>
<dbReference type="RefSeq" id="WP_145952194.1">
    <property type="nucleotide sequence ID" value="NZ_CP019082.1"/>
</dbReference>
<evidence type="ECO:0000313" key="3">
    <source>
        <dbReference type="EMBL" id="APW61982.1"/>
    </source>
</evidence>
<dbReference type="Proteomes" id="UP000186309">
    <property type="component" value="Chromosome"/>
</dbReference>
<keyword evidence="2" id="KW-0732">Signal</keyword>
<name>A0A1U7CSS4_9BACT</name>
<dbReference type="KEGG" id="pbor:BSF38_03514"/>
<sequence>MKASRSAIALVASTLAVPAIVFAAYCQEQGKSPASPRWSPEQLHAWIQGEFQRTPDVAALIRDVIATDGEYYDARSAGRADAEPAVKAIATRKDQLMAKYFALWTERYDEIRRRAPAEVIAEAPRDLELEARIQSLFKADSIVSALVQSIVAVDQDIDRLANEGRGHADAAFKAAAELKSDLTAKYNTLWNERYAELRRRVLANIKEGAPDDLEGKITSEFQRDPALGRLIWDVQAADRDVVEARRAGRGRLDPALAAAEKRQDELWTKYHAAWSEHYDEFRRRILTGADEFAPWRVDARIGQDFANAPDVAPLMEEMSATDLETAKVQDGPARKALERRKAELSAKYNALWTERYPGLRKQAVVELQNTFVPPHPQQPEAKHAPAAPERGRQAPKVGRAFTKMAIAPGSPEPYLFTPIPETIAARVSGAARDERSEPIAKAKVTLYAVTREGVKPAATTTTDAEGGYDFRGIHLPVLTSSKLLPNQAMPPHIRFLVSGEAPGKGIAWGRGLSMWQFNPENLDENGGQGHLFLQSNVTLDLKFGKAAALHGRIVDERGEPIPGAKVRVVNHAEIDADGREAGNIDDLEWNVLPDGLGRSQTGADGGFRIEGLTERFCYSLVVTRPESTRTEFSLFAATVDGPDQDHKPTSVGSIFLGTHQARTSPVTITVPKLRPIDVLVLADDDGKPVAGAHIQMRAELGASESGDTDDAGKIRLHSPPGEHVYLISNPPARSRYLPTYQDPIDVKPGETPSPLEIRQKVGAELIIEAVETGTGKPMPDVFFWWTAEGPPDEKSRSAEDVSTVLRTAWTDEKGELHATVAPAPGRRYRFHFGGMREPVTSWFDPFAARTYGYEASPAQSEPVELAPGKPTRLRFELRKGPPDPNPYRPRVRQPAP</sequence>
<protein>
    <recommendedName>
        <fullName evidence="5">Carboxypeptidase regulatory-like domain-containing protein</fullName>
    </recommendedName>
</protein>